<comment type="function">
    <text evidence="4 5">Cell division protein that is part of the divisome complex and is recruited early to the Z-ring. Probably stimulates Z-ring formation, perhaps through the cross-linking of FtsZ protofilaments. Its function overlaps with FtsA.</text>
</comment>
<feature type="region of interest" description="Disordered" evidence="6">
    <location>
        <begin position="16"/>
        <end position="49"/>
    </location>
</feature>
<dbReference type="Pfam" id="PF04472">
    <property type="entry name" value="SepF"/>
    <property type="match status" value="1"/>
</dbReference>
<dbReference type="Proteomes" id="UP000606889">
    <property type="component" value="Unassembled WGS sequence"/>
</dbReference>
<name>A0ABR7EAW5_9FIRM</name>
<organism evidence="7 8">
    <name type="scientific">Christensenella tenuis</name>
    <dbReference type="NCBI Taxonomy" id="2763033"/>
    <lineage>
        <taxon>Bacteria</taxon>
        <taxon>Bacillati</taxon>
        <taxon>Bacillota</taxon>
        <taxon>Clostridia</taxon>
        <taxon>Christensenellales</taxon>
        <taxon>Christensenellaceae</taxon>
        <taxon>Christensenella</taxon>
    </lineage>
</organism>
<dbReference type="PANTHER" id="PTHR35798">
    <property type="entry name" value="CELL DIVISION PROTEIN SEPF"/>
    <property type="match status" value="1"/>
</dbReference>
<keyword evidence="3 5" id="KW-0131">Cell cycle</keyword>
<comment type="subunit">
    <text evidence="5">Homodimer. Interacts with FtsZ.</text>
</comment>
<comment type="subcellular location">
    <subcellularLocation>
        <location evidence="5">Cytoplasm</location>
    </subcellularLocation>
    <text evidence="5">Localizes to the division site, in a FtsZ-dependent manner.</text>
</comment>
<evidence type="ECO:0000256" key="1">
    <source>
        <dbReference type="ARBA" id="ARBA00022618"/>
    </source>
</evidence>
<evidence type="ECO:0000256" key="2">
    <source>
        <dbReference type="ARBA" id="ARBA00023210"/>
    </source>
</evidence>
<comment type="similarity">
    <text evidence="5">Belongs to the SepF family.</text>
</comment>
<dbReference type="PANTHER" id="PTHR35798:SF1">
    <property type="entry name" value="CELL DIVISION PROTEIN SEPF"/>
    <property type="match status" value="1"/>
</dbReference>
<gene>
    <name evidence="5" type="primary">sepF</name>
    <name evidence="7" type="ORF">H8S18_01010</name>
</gene>
<evidence type="ECO:0000256" key="4">
    <source>
        <dbReference type="ARBA" id="ARBA00044936"/>
    </source>
</evidence>
<keyword evidence="5" id="KW-0963">Cytoplasm</keyword>
<dbReference type="EMBL" id="JACOON010000001">
    <property type="protein sequence ID" value="MBC5646922.1"/>
    <property type="molecule type" value="Genomic_DNA"/>
</dbReference>
<keyword evidence="2 5" id="KW-0717">Septation</keyword>
<evidence type="ECO:0000313" key="7">
    <source>
        <dbReference type="EMBL" id="MBC5646922.1"/>
    </source>
</evidence>
<dbReference type="InterPro" id="IPR007561">
    <property type="entry name" value="Cell_div_SepF/SepF-rel"/>
</dbReference>
<reference evidence="7 8" key="1">
    <citation type="submission" date="2020-08" db="EMBL/GenBank/DDBJ databases">
        <title>Genome public.</title>
        <authorList>
            <person name="Liu C."/>
            <person name="Sun Q."/>
        </authorList>
    </citation>
    <scope>NUCLEOTIDE SEQUENCE [LARGE SCALE GENOMIC DNA]</scope>
    <source>
        <strain evidence="7 8">NSJ-35</strain>
    </source>
</reference>
<evidence type="ECO:0000313" key="8">
    <source>
        <dbReference type="Proteomes" id="UP000606889"/>
    </source>
</evidence>
<keyword evidence="1 5" id="KW-0132">Cell division</keyword>
<dbReference type="InterPro" id="IPR038594">
    <property type="entry name" value="SepF-like_sf"/>
</dbReference>
<evidence type="ECO:0000256" key="5">
    <source>
        <dbReference type="HAMAP-Rule" id="MF_01197"/>
    </source>
</evidence>
<dbReference type="GO" id="GO:0051301">
    <property type="term" value="P:cell division"/>
    <property type="evidence" value="ECO:0007669"/>
    <property type="project" value="UniProtKB-KW"/>
</dbReference>
<proteinExistence type="inferred from homology"/>
<evidence type="ECO:0000256" key="3">
    <source>
        <dbReference type="ARBA" id="ARBA00023306"/>
    </source>
</evidence>
<dbReference type="RefSeq" id="WP_186856454.1">
    <property type="nucleotide sequence ID" value="NZ_JACOON010000001.1"/>
</dbReference>
<keyword evidence="8" id="KW-1185">Reference proteome</keyword>
<evidence type="ECO:0000256" key="6">
    <source>
        <dbReference type="SAM" id="MobiDB-lite"/>
    </source>
</evidence>
<sequence length="171" mass="19305">MAKAKIGDKLLSFIGLEPTDEEEYEDEYEDQEMMDDDMSFPPDDYEPAPVEEKKFNKKAREHRGDTGKVIGIPDTSKVRVLIYKPVSYEDTQSIIDNLKEKKPIIINLDELDTDVAQRILDFVSGAVYALNGNIRKAARNIFVVAPYNVDVSTNAAESVDDFGFGGYLERD</sequence>
<dbReference type="Gene3D" id="3.30.110.150">
    <property type="entry name" value="SepF-like protein"/>
    <property type="match status" value="1"/>
</dbReference>
<feature type="compositionally biased region" description="Acidic residues" evidence="6">
    <location>
        <begin position="18"/>
        <end position="46"/>
    </location>
</feature>
<protein>
    <recommendedName>
        <fullName evidence="5">Cell division protein SepF</fullName>
    </recommendedName>
</protein>
<accession>A0ABR7EAW5</accession>
<dbReference type="HAMAP" id="MF_01197">
    <property type="entry name" value="SepF"/>
    <property type="match status" value="1"/>
</dbReference>
<comment type="caution">
    <text evidence="7">The sequence shown here is derived from an EMBL/GenBank/DDBJ whole genome shotgun (WGS) entry which is preliminary data.</text>
</comment>
<dbReference type="InterPro" id="IPR023052">
    <property type="entry name" value="Cell_div_SepF"/>
</dbReference>